<proteinExistence type="predicted"/>
<evidence type="ECO:0000313" key="2">
    <source>
        <dbReference type="Proteomes" id="UP000308600"/>
    </source>
</evidence>
<organism evidence="1 2">
    <name type="scientific">Pluteus cervinus</name>
    <dbReference type="NCBI Taxonomy" id="181527"/>
    <lineage>
        <taxon>Eukaryota</taxon>
        <taxon>Fungi</taxon>
        <taxon>Dikarya</taxon>
        <taxon>Basidiomycota</taxon>
        <taxon>Agaricomycotina</taxon>
        <taxon>Agaricomycetes</taxon>
        <taxon>Agaricomycetidae</taxon>
        <taxon>Agaricales</taxon>
        <taxon>Pluteineae</taxon>
        <taxon>Pluteaceae</taxon>
        <taxon>Pluteus</taxon>
    </lineage>
</organism>
<accession>A0ACD3AYN5</accession>
<evidence type="ECO:0000313" key="1">
    <source>
        <dbReference type="EMBL" id="TFK70845.1"/>
    </source>
</evidence>
<protein>
    <submittedName>
        <fullName evidence="1">Uncharacterized protein</fullName>
    </submittedName>
</protein>
<dbReference type="Proteomes" id="UP000308600">
    <property type="component" value="Unassembled WGS sequence"/>
</dbReference>
<sequence>MSSLIVPTSSATPLFFPTEIDDQILDLCEGDEDTLRSCSLVCKMWNPRARSHLFKTIRLNQRNYKAFLELLRRPTSTPVSRYVKHLYLSEGEPPQTLSWGDKTLSMLSTYLAGHLASLKLSHITFSDSSVHFEGSDAMTFSEVQKSSKGFKSITVLSLKYPNNRDITLIPELLCSFPLLEEMDLAAGHVYGDAEEWSRQQCHLAPSVTRLTLRIQDSNLFQWFLRQPCLPNVRRLEVLYYGYNALDVVPVLLWKIGATLQHLILDLPKNLLFDRNPNPPAASIAHNSNLQQLEIFLSQFTNETYKDKCTDLLQFFSAIPLRVRDHIEEIKLYMITAYAGEFDPDVEIHLGAVISSCRSFPNLKFIILKLHHDPRLDIRPTKTSLLRGMEHYVESGFIVVEEGNYAQDWEKDMCT</sequence>
<name>A0ACD3AYN5_9AGAR</name>
<gene>
    <name evidence="1" type="ORF">BDN72DRAFT_958471</name>
</gene>
<reference evidence="1 2" key="1">
    <citation type="journal article" date="2019" name="Nat. Ecol. Evol.">
        <title>Megaphylogeny resolves global patterns of mushroom evolution.</title>
        <authorList>
            <person name="Varga T."/>
            <person name="Krizsan K."/>
            <person name="Foldi C."/>
            <person name="Dima B."/>
            <person name="Sanchez-Garcia M."/>
            <person name="Sanchez-Ramirez S."/>
            <person name="Szollosi G.J."/>
            <person name="Szarkandi J.G."/>
            <person name="Papp V."/>
            <person name="Albert L."/>
            <person name="Andreopoulos W."/>
            <person name="Angelini C."/>
            <person name="Antonin V."/>
            <person name="Barry K.W."/>
            <person name="Bougher N.L."/>
            <person name="Buchanan P."/>
            <person name="Buyck B."/>
            <person name="Bense V."/>
            <person name="Catcheside P."/>
            <person name="Chovatia M."/>
            <person name="Cooper J."/>
            <person name="Damon W."/>
            <person name="Desjardin D."/>
            <person name="Finy P."/>
            <person name="Geml J."/>
            <person name="Haridas S."/>
            <person name="Hughes K."/>
            <person name="Justo A."/>
            <person name="Karasinski D."/>
            <person name="Kautmanova I."/>
            <person name="Kiss B."/>
            <person name="Kocsube S."/>
            <person name="Kotiranta H."/>
            <person name="LaButti K.M."/>
            <person name="Lechner B.E."/>
            <person name="Liimatainen K."/>
            <person name="Lipzen A."/>
            <person name="Lukacs Z."/>
            <person name="Mihaltcheva S."/>
            <person name="Morgado L.N."/>
            <person name="Niskanen T."/>
            <person name="Noordeloos M.E."/>
            <person name="Ohm R.A."/>
            <person name="Ortiz-Santana B."/>
            <person name="Ovrebo C."/>
            <person name="Racz N."/>
            <person name="Riley R."/>
            <person name="Savchenko A."/>
            <person name="Shiryaev A."/>
            <person name="Soop K."/>
            <person name="Spirin V."/>
            <person name="Szebenyi C."/>
            <person name="Tomsovsky M."/>
            <person name="Tulloss R.E."/>
            <person name="Uehling J."/>
            <person name="Grigoriev I.V."/>
            <person name="Vagvolgyi C."/>
            <person name="Papp T."/>
            <person name="Martin F.M."/>
            <person name="Miettinen O."/>
            <person name="Hibbett D.S."/>
            <person name="Nagy L.G."/>
        </authorList>
    </citation>
    <scope>NUCLEOTIDE SEQUENCE [LARGE SCALE GENOMIC DNA]</scope>
    <source>
        <strain evidence="1 2">NL-1719</strain>
    </source>
</reference>
<dbReference type="EMBL" id="ML208306">
    <property type="protein sequence ID" value="TFK70845.1"/>
    <property type="molecule type" value="Genomic_DNA"/>
</dbReference>
<keyword evidence="2" id="KW-1185">Reference proteome</keyword>